<proteinExistence type="predicted"/>
<dbReference type="NCBIfam" id="TIGR00296">
    <property type="entry name" value="TIGR00296 family protein"/>
    <property type="match status" value="1"/>
</dbReference>
<evidence type="ECO:0000259" key="2">
    <source>
        <dbReference type="PROSITE" id="PS51112"/>
    </source>
</evidence>
<dbReference type="InterPro" id="IPR023473">
    <property type="entry name" value="AMMECR1"/>
</dbReference>
<dbReference type="Pfam" id="PF01871">
    <property type="entry name" value="AMMECR1"/>
    <property type="match status" value="1"/>
</dbReference>
<feature type="compositionally biased region" description="Low complexity" evidence="1">
    <location>
        <begin position="62"/>
        <end position="77"/>
    </location>
</feature>
<feature type="region of interest" description="Disordered" evidence="1">
    <location>
        <begin position="19"/>
        <end position="77"/>
    </location>
</feature>
<organism evidence="3 4">
    <name type="scientific">Moelleriella libera RCEF 2490</name>
    <dbReference type="NCBI Taxonomy" id="1081109"/>
    <lineage>
        <taxon>Eukaryota</taxon>
        <taxon>Fungi</taxon>
        <taxon>Dikarya</taxon>
        <taxon>Ascomycota</taxon>
        <taxon>Pezizomycotina</taxon>
        <taxon>Sordariomycetes</taxon>
        <taxon>Hypocreomycetidae</taxon>
        <taxon>Hypocreales</taxon>
        <taxon>Clavicipitaceae</taxon>
        <taxon>Moelleriella</taxon>
    </lineage>
</organism>
<dbReference type="SUPFAM" id="SSF143447">
    <property type="entry name" value="AMMECR1-like"/>
    <property type="match status" value="1"/>
</dbReference>
<feature type="domain" description="AMMECR1" evidence="2">
    <location>
        <begin position="53"/>
        <end position="258"/>
    </location>
</feature>
<dbReference type="PANTHER" id="PTHR13016">
    <property type="entry name" value="AMMECR1 HOMOLOG"/>
    <property type="match status" value="1"/>
</dbReference>
<reference evidence="3 4" key="1">
    <citation type="journal article" date="2016" name="Genome Biol. Evol.">
        <title>Divergent and convergent evolution of fungal pathogenicity.</title>
        <authorList>
            <person name="Shang Y."/>
            <person name="Xiao G."/>
            <person name="Zheng P."/>
            <person name="Cen K."/>
            <person name="Zhan S."/>
            <person name="Wang C."/>
        </authorList>
    </citation>
    <scope>NUCLEOTIDE SEQUENCE [LARGE SCALE GENOMIC DNA]</scope>
    <source>
        <strain evidence="3 4">RCEF 2490</strain>
    </source>
</reference>
<feature type="compositionally biased region" description="Low complexity" evidence="1">
    <location>
        <begin position="24"/>
        <end position="34"/>
    </location>
</feature>
<protein>
    <submittedName>
        <fullName evidence="3">Ammecr1 family protein</fullName>
    </submittedName>
</protein>
<dbReference type="InterPro" id="IPR027485">
    <property type="entry name" value="AMMECR1_N"/>
</dbReference>
<dbReference type="PROSITE" id="PS51112">
    <property type="entry name" value="AMMECR1"/>
    <property type="match status" value="1"/>
</dbReference>
<dbReference type="AlphaFoldDB" id="A0A168AR25"/>
<dbReference type="OrthoDB" id="24630at2759"/>
<dbReference type="Proteomes" id="UP000078544">
    <property type="component" value="Unassembled WGS sequence"/>
</dbReference>
<sequence length="266" mass="28983">MATPAHCLACFEALDAHLSPRRSPPLSLSEIESSYAQWQQENGSSQATDASSEEPRGAKKPSSSSSSTSTTTTTTTTSEYSSVAAAAAASSSTPLFVTWNTLPPPSSSAAADPSLRGCIGTFEAQPLETGVPEYALIAALHDTRFRPVTARELPALQVAVTLLTDFEPVADKYDWEIGTHGIKISFGDPQQQQRRYGATYLPDVAAEQGWTQDEALYSLVRKAGWGGPRAAWKELELAVTRYQGKKTTLDYAEYRKWKDWEASRRQ</sequence>
<comment type="caution">
    <text evidence="3">The sequence shown here is derived from an EMBL/GenBank/DDBJ whole genome shotgun (WGS) entry which is preliminary data.</text>
</comment>
<dbReference type="STRING" id="1081109.A0A168AR25"/>
<keyword evidence="4" id="KW-1185">Reference proteome</keyword>
<evidence type="ECO:0000313" key="4">
    <source>
        <dbReference type="Proteomes" id="UP000078544"/>
    </source>
</evidence>
<dbReference type="Gene3D" id="3.30.700.20">
    <property type="entry name" value="Hypothetical protein ph0010, domain 1"/>
    <property type="match status" value="1"/>
</dbReference>
<dbReference type="EMBL" id="AZGY01000011">
    <property type="protein sequence ID" value="KZZ94228.1"/>
    <property type="molecule type" value="Genomic_DNA"/>
</dbReference>
<evidence type="ECO:0000256" key="1">
    <source>
        <dbReference type="SAM" id="MobiDB-lite"/>
    </source>
</evidence>
<dbReference type="PANTHER" id="PTHR13016:SF0">
    <property type="entry name" value="AMME SYNDROME CANDIDATE GENE 1 PROTEIN"/>
    <property type="match status" value="1"/>
</dbReference>
<dbReference type="InterPro" id="IPR002733">
    <property type="entry name" value="AMMECR1_domain"/>
</dbReference>
<evidence type="ECO:0000313" key="3">
    <source>
        <dbReference type="EMBL" id="KZZ94228.1"/>
    </source>
</evidence>
<accession>A0A168AR25</accession>
<gene>
    <name evidence="3" type="ORF">AAL_05195</name>
</gene>
<name>A0A168AR25_9HYPO</name>
<dbReference type="InterPro" id="IPR036071">
    <property type="entry name" value="AMMECR1_dom_sf"/>
</dbReference>
<feature type="compositionally biased region" description="Polar residues" evidence="1">
    <location>
        <begin position="35"/>
        <end position="50"/>
    </location>
</feature>